<dbReference type="STRING" id="1051891.A0A0C3QRU3"/>
<feature type="region of interest" description="Disordered" evidence="2">
    <location>
        <begin position="184"/>
        <end position="237"/>
    </location>
</feature>
<dbReference type="PROSITE" id="PS00108">
    <property type="entry name" value="PROTEIN_KINASE_ST"/>
    <property type="match status" value="1"/>
</dbReference>
<feature type="domain" description="RING-type" evidence="4">
    <location>
        <begin position="303"/>
        <end position="364"/>
    </location>
</feature>
<reference evidence="6" key="2">
    <citation type="submission" date="2015-01" db="EMBL/GenBank/DDBJ databases">
        <title>Evolutionary Origins and Diversification of the Mycorrhizal Mutualists.</title>
        <authorList>
            <consortium name="DOE Joint Genome Institute"/>
            <consortium name="Mycorrhizal Genomics Consortium"/>
            <person name="Kohler A."/>
            <person name="Kuo A."/>
            <person name="Nagy L.G."/>
            <person name="Floudas D."/>
            <person name="Copeland A."/>
            <person name="Barry K.W."/>
            <person name="Cichocki N."/>
            <person name="Veneault-Fourrey C."/>
            <person name="LaButti K."/>
            <person name="Lindquist E.A."/>
            <person name="Lipzen A."/>
            <person name="Lundell T."/>
            <person name="Morin E."/>
            <person name="Murat C."/>
            <person name="Riley R."/>
            <person name="Ohm R."/>
            <person name="Sun H."/>
            <person name="Tunlid A."/>
            <person name="Henrissat B."/>
            <person name="Grigoriev I.V."/>
            <person name="Hibbett D.S."/>
            <person name="Martin F."/>
        </authorList>
    </citation>
    <scope>NUCLEOTIDE SEQUENCE [LARGE SCALE GENOMIC DNA]</scope>
    <source>
        <strain evidence="6">MUT 4182</strain>
    </source>
</reference>
<dbReference type="GO" id="GO:0004672">
    <property type="term" value="F:protein kinase activity"/>
    <property type="evidence" value="ECO:0007669"/>
    <property type="project" value="InterPro"/>
</dbReference>
<dbReference type="InterPro" id="IPR011009">
    <property type="entry name" value="Kinase-like_dom_sf"/>
</dbReference>
<dbReference type="SUPFAM" id="SSF50729">
    <property type="entry name" value="PH domain-like"/>
    <property type="match status" value="1"/>
</dbReference>
<dbReference type="SMART" id="SM00184">
    <property type="entry name" value="RING"/>
    <property type="match status" value="1"/>
</dbReference>
<dbReference type="GO" id="GO:0031106">
    <property type="term" value="P:septin ring organization"/>
    <property type="evidence" value="ECO:0007669"/>
    <property type="project" value="TreeGrafter"/>
</dbReference>
<evidence type="ECO:0000313" key="5">
    <source>
        <dbReference type="EMBL" id="KIO30579.1"/>
    </source>
</evidence>
<dbReference type="InterPro" id="IPR008271">
    <property type="entry name" value="Ser/Thr_kinase_AS"/>
</dbReference>
<dbReference type="PROSITE" id="PS50011">
    <property type="entry name" value="PROTEIN_KINASE_DOM"/>
    <property type="match status" value="1"/>
</dbReference>
<dbReference type="Gene3D" id="3.30.40.10">
    <property type="entry name" value="Zinc/RING finger domain, C3HC4 (zinc finger)"/>
    <property type="match status" value="1"/>
</dbReference>
<feature type="compositionally biased region" description="Basic and acidic residues" evidence="2">
    <location>
        <begin position="405"/>
        <end position="421"/>
    </location>
</feature>
<evidence type="ECO:0000256" key="1">
    <source>
        <dbReference type="PROSITE-ProRule" id="PRU00175"/>
    </source>
</evidence>
<evidence type="ECO:0008006" key="7">
    <source>
        <dbReference type="Google" id="ProtNLM"/>
    </source>
</evidence>
<feature type="domain" description="Protein kinase" evidence="3">
    <location>
        <begin position="1"/>
        <end position="175"/>
    </location>
</feature>
<dbReference type="AlphaFoldDB" id="A0A0C3QRU3"/>
<accession>A0A0C3QRU3</accession>
<keyword evidence="1" id="KW-0479">Metal-binding</keyword>
<dbReference type="GO" id="GO:0000935">
    <property type="term" value="C:division septum"/>
    <property type="evidence" value="ECO:0007669"/>
    <property type="project" value="TreeGrafter"/>
</dbReference>
<evidence type="ECO:0000313" key="6">
    <source>
        <dbReference type="Proteomes" id="UP000054248"/>
    </source>
</evidence>
<name>A0A0C3QRU3_9AGAM</name>
<dbReference type="GO" id="GO:0005524">
    <property type="term" value="F:ATP binding"/>
    <property type="evidence" value="ECO:0007669"/>
    <property type="project" value="InterPro"/>
</dbReference>
<proteinExistence type="predicted"/>
<dbReference type="GO" id="GO:0005634">
    <property type="term" value="C:nucleus"/>
    <property type="evidence" value="ECO:0007669"/>
    <property type="project" value="TreeGrafter"/>
</dbReference>
<dbReference type="Gene3D" id="2.30.29.30">
    <property type="entry name" value="Pleckstrin-homology domain (PH domain)/Phosphotyrosine-binding domain (PTB)"/>
    <property type="match status" value="1"/>
</dbReference>
<dbReference type="InterPro" id="IPR001841">
    <property type="entry name" value="Znf_RING"/>
</dbReference>
<dbReference type="InterPro" id="IPR053026">
    <property type="entry name" value="CDC42_GEF"/>
</dbReference>
<dbReference type="HOGENOM" id="CLU_426540_0_0_1"/>
<evidence type="ECO:0000259" key="4">
    <source>
        <dbReference type="PROSITE" id="PS50089"/>
    </source>
</evidence>
<dbReference type="GO" id="GO:0008270">
    <property type="term" value="F:zinc ion binding"/>
    <property type="evidence" value="ECO:0007669"/>
    <property type="project" value="UniProtKB-KW"/>
</dbReference>
<dbReference type="CDD" id="cd13246">
    <property type="entry name" value="PH_Scd1"/>
    <property type="match status" value="1"/>
</dbReference>
<dbReference type="PANTHER" id="PTHR47339">
    <property type="entry name" value="CELL DIVISION CONTROL PROTEIN 24"/>
    <property type="match status" value="1"/>
</dbReference>
<evidence type="ECO:0000259" key="3">
    <source>
        <dbReference type="PROSITE" id="PS50011"/>
    </source>
</evidence>
<dbReference type="GO" id="GO:0030010">
    <property type="term" value="P:establishment of cell polarity"/>
    <property type="evidence" value="ECO:0007669"/>
    <property type="project" value="TreeGrafter"/>
</dbReference>
<dbReference type="Gene3D" id="1.10.510.10">
    <property type="entry name" value="Transferase(Phosphotransferase) domain 1"/>
    <property type="match status" value="1"/>
</dbReference>
<dbReference type="GO" id="GO:0043332">
    <property type="term" value="C:mating projection tip"/>
    <property type="evidence" value="ECO:0007669"/>
    <property type="project" value="TreeGrafter"/>
</dbReference>
<dbReference type="Pfam" id="PF15411">
    <property type="entry name" value="PH_10"/>
    <property type="match status" value="1"/>
</dbReference>
<dbReference type="InterPro" id="IPR011993">
    <property type="entry name" value="PH-like_dom_sf"/>
</dbReference>
<dbReference type="OrthoDB" id="3245726at2759"/>
<keyword evidence="6" id="KW-1185">Reference proteome</keyword>
<keyword evidence="1" id="KW-0862">Zinc</keyword>
<feature type="region of interest" description="Disordered" evidence="2">
    <location>
        <begin position="370"/>
        <end position="433"/>
    </location>
</feature>
<dbReference type="PANTHER" id="PTHR47339:SF1">
    <property type="entry name" value="CELL DIVISION CONTROL PROTEIN 24"/>
    <property type="match status" value="1"/>
</dbReference>
<dbReference type="GO" id="GO:0005085">
    <property type="term" value="F:guanyl-nucleotide exchange factor activity"/>
    <property type="evidence" value="ECO:0007669"/>
    <property type="project" value="InterPro"/>
</dbReference>
<organism evidence="5 6">
    <name type="scientific">Tulasnella calospora MUT 4182</name>
    <dbReference type="NCBI Taxonomy" id="1051891"/>
    <lineage>
        <taxon>Eukaryota</taxon>
        <taxon>Fungi</taxon>
        <taxon>Dikarya</taxon>
        <taxon>Basidiomycota</taxon>
        <taxon>Agaricomycotina</taxon>
        <taxon>Agaricomycetes</taxon>
        <taxon>Cantharellales</taxon>
        <taxon>Tulasnellaceae</taxon>
        <taxon>Tulasnella</taxon>
    </lineage>
</organism>
<keyword evidence="1" id="KW-0863">Zinc-finger</keyword>
<dbReference type="InterPro" id="IPR000719">
    <property type="entry name" value="Prot_kinase_dom"/>
</dbReference>
<evidence type="ECO:0000256" key="2">
    <source>
        <dbReference type="SAM" id="MobiDB-lite"/>
    </source>
</evidence>
<dbReference type="PROSITE" id="PS50089">
    <property type="entry name" value="ZF_RING_2"/>
    <property type="match status" value="1"/>
</dbReference>
<gene>
    <name evidence="5" type="ORF">M407DRAFT_20304</name>
</gene>
<dbReference type="SUPFAM" id="SSF56112">
    <property type="entry name" value="Protein kinase-like (PK-like)"/>
    <property type="match status" value="1"/>
</dbReference>
<dbReference type="InterPro" id="IPR033511">
    <property type="entry name" value="Cdc24/Scd1_PH_dom"/>
</dbReference>
<sequence length="642" mass="70642">MTYLHSLSPPICHGDLKPGNVLVTDSQDAVLCDFGIASLIQDSEIPSGFTTSRSIKGSSRYMGPELLLEDEPKRSLANDVWSWACTVFEIIADTWPYAKCKSDAAIIHAMVNGEAPVSEERLQLGFSTWETDAAPRSFVLYLQQALRDCWEFDPTMRPSLSDVWPLGNGNSNAATAGLNGRAYESQNGRGGRMRSLHKEEEYNQQTVTTRGDGGRWAPPSRQGTMMSDMNHHHQHHGYHHASAAELFTADLNQFSSYRDPYGQPSSSYAAAGSDTTHHHPHASNPSSALPVIAYDVTDADETCPVCLESLAFSFRLPGERPHVVPECGHVLHHACFAAVYGPLPRTNSAGGPRKSNIGICGVCRRPMKVGDSDGEKGEYNQQTVTTPSGGGRWAPPSRQGTMMSDMDHHPAHHHEQDDHQHHGYHHAAASKKQTPVMRDMDVPNPAFASVAQDLQNRIADWKGHPMSHLGALQMFDILSVRRDVLVKEFYVYLFETAIICVSEYDKKNTNSLSRLLRPFGKGASSSVPATANKSLLKLKGRIYITHIRKVHDTSIPSELSLTLDMEKERLESFSLIFRDRTTLEEWRAVILGLVDQVRGGGALGDSNVLGRYRIWERFNGRLTTNAGGGGAPGDSNAIGRAI</sequence>
<dbReference type="EMBL" id="KN822970">
    <property type="protein sequence ID" value="KIO30579.1"/>
    <property type="molecule type" value="Genomic_DNA"/>
</dbReference>
<dbReference type="Proteomes" id="UP000054248">
    <property type="component" value="Unassembled WGS sequence"/>
</dbReference>
<reference evidence="5 6" key="1">
    <citation type="submission" date="2014-04" db="EMBL/GenBank/DDBJ databases">
        <authorList>
            <consortium name="DOE Joint Genome Institute"/>
            <person name="Kuo A."/>
            <person name="Girlanda M."/>
            <person name="Perotto S."/>
            <person name="Kohler A."/>
            <person name="Nagy L.G."/>
            <person name="Floudas D."/>
            <person name="Copeland A."/>
            <person name="Barry K.W."/>
            <person name="Cichocki N."/>
            <person name="Veneault-Fourrey C."/>
            <person name="LaButti K."/>
            <person name="Lindquist E.A."/>
            <person name="Lipzen A."/>
            <person name="Lundell T."/>
            <person name="Morin E."/>
            <person name="Murat C."/>
            <person name="Sun H."/>
            <person name="Tunlid A."/>
            <person name="Henrissat B."/>
            <person name="Grigoriev I.V."/>
            <person name="Hibbett D.S."/>
            <person name="Martin F."/>
            <person name="Nordberg H.P."/>
            <person name="Cantor M.N."/>
            <person name="Hua S.X."/>
        </authorList>
    </citation>
    <scope>NUCLEOTIDE SEQUENCE [LARGE SCALE GENOMIC DNA]</scope>
    <source>
        <strain evidence="5 6">MUT 4182</strain>
    </source>
</reference>
<dbReference type="Pfam" id="PF00069">
    <property type="entry name" value="Pkinase"/>
    <property type="match status" value="1"/>
</dbReference>
<dbReference type="SUPFAM" id="SSF57850">
    <property type="entry name" value="RING/U-box"/>
    <property type="match status" value="1"/>
</dbReference>
<dbReference type="GO" id="GO:0005737">
    <property type="term" value="C:cytoplasm"/>
    <property type="evidence" value="ECO:0007669"/>
    <property type="project" value="TreeGrafter"/>
</dbReference>
<dbReference type="InterPro" id="IPR013083">
    <property type="entry name" value="Znf_RING/FYVE/PHD"/>
</dbReference>
<feature type="region of interest" description="Disordered" evidence="2">
    <location>
        <begin position="262"/>
        <end position="287"/>
    </location>
</feature>
<protein>
    <recommendedName>
        <fullName evidence="7">Protein kinase domain-containing protein</fullName>
    </recommendedName>
</protein>